<dbReference type="PANTHER" id="PTHR45431">
    <property type="entry name" value="RHODANESE-LIKE DOMAIN-CONTAINING PROTEIN 15, CHLOROPLASTIC"/>
    <property type="match status" value="1"/>
</dbReference>
<dbReference type="SUPFAM" id="SSF52821">
    <property type="entry name" value="Rhodanese/Cell cycle control phosphatase"/>
    <property type="match status" value="1"/>
</dbReference>
<dbReference type="Gene3D" id="3.40.250.10">
    <property type="entry name" value="Rhodanese-like domain"/>
    <property type="match status" value="1"/>
</dbReference>
<dbReference type="GO" id="GO:0016740">
    <property type="term" value="F:transferase activity"/>
    <property type="evidence" value="ECO:0007669"/>
    <property type="project" value="UniProtKB-KW"/>
</dbReference>
<reference evidence="3 4" key="2">
    <citation type="submission" date="2016-10" db="EMBL/GenBank/DDBJ databases">
        <authorList>
            <person name="de Groot N.N."/>
        </authorList>
    </citation>
    <scope>NUCLEOTIDE SEQUENCE [LARGE SCALE GENOMIC DNA]</scope>
    <source>
        <strain evidence="3 4">DSM 23406</strain>
    </source>
</reference>
<evidence type="ECO:0000313" key="4">
    <source>
        <dbReference type="Proteomes" id="UP000198501"/>
    </source>
</evidence>
<gene>
    <name evidence="2" type="ORF">GCM10007915_20660</name>
    <name evidence="3" type="ORF">SAMN05660405_02642</name>
</gene>
<feature type="domain" description="Rhodanese" evidence="1">
    <location>
        <begin position="27"/>
        <end position="119"/>
    </location>
</feature>
<dbReference type="EMBL" id="BSOK01000048">
    <property type="protein sequence ID" value="GLR29827.1"/>
    <property type="molecule type" value="Genomic_DNA"/>
</dbReference>
<dbReference type="Proteomes" id="UP000198501">
    <property type="component" value="Unassembled WGS sequence"/>
</dbReference>
<dbReference type="AlphaFoldDB" id="A0A1G7AXQ2"/>
<keyword evidence="5" id="KW-1185">Reference proteome</keyword>
<protein>
    <submittedName>
        <fullName evidence="2">Rhodanese-like domain-containing protein</fullName>
    </submittedName>
    <submittedName>
        <fullName evidence="3">Rhodanese-related sulfurtransferase</fullName>
    </submittedName>
</protein>
<evidence type="ECO:0000313" key="2">
    <source>
        <dbReference type="EMBL" id="GLR29827.1"/>
    </source>
</evidence>
<evidence type="ECO:0000313" key="3">
    <source>
        <dbReference type="EMBL" id="SDE19573.1"/>
    </source>
</evidence>
<dbReference type="EMBL" id="FNAL01000040">
    <property type="protein sequence ID" value="SDE19573.1"/>
    <property type="molecule type" value="Genomic_DNA"/>
</dbReference>
<sequence length="127" mass="13403">MKTSHDLVSAAKAQITEIPVAQAQVACHKADIIIDVREPAEYAAGHIKGAISVPRGILEFRISDLPAIKGADTEILLYCQSSGRAALAAQSLAELGYTQVASIAGGYEACLETDIPITMANEGINFY</sequence>
<dbReference type="PANTHER" id="PTHR45431:SF3">
    <property type="entry name" value="RHODANESE-LIKE DOMAIN-CONTAINING PROTEIN 15, CHLOROPLASTIC"/>
    <property type="match status" value="1"/>
</dbReference>
<dbReference type="InterPro" id="IPR052367">
    <property type="entry name" value="Thiosulfate_ST/Rhodanese-like"/>
</dbReference>
<dbReference type="RefSeq" id="WP_093071423.1">
    <property type="nucleotide sequence ID" value="NZ_BSOK01000048.1"/>
</dbReference>
<evidence type="ECO:0000313" key="5">
    <source>
        <dbReference type="Proteomes" id="UP001156645"/>
    </source>
</evidence>
<dbReference type="SMART" id="SM00450">
    <property type="entry name" value="RHOD"/>
    <property type="match status" value="1"/>
</dbReference>
<proteinExistence type="predicted"/>
<dbReference type="InterPro" id="IPR001763">
    <property type="entry name" value="Rhodanese-like_dom"/>
</dbReference>
<reference evidence="5" key="3">
    <citation type="journal article" date="2019" name="Int. J. Syst. Evol. Microbiol.">
        <title>The Global Catalogue of Microorganisms (GCM) 10K type strain sequencing project: providing services to taxonomists for standard genome sequencing and annotation.</title>
        <authorList>
            <consortium name="The Broad Institute Genomics Platform"/>
            <consortium name="The Broad Institute Genome Sequencing Center for Infectious Disease"/>
            <person name="Wu L."/>
            <person name="Ma J."/>
        </authorList>
    </citation>
    <scope>NUCLEOTIDE SEQUENCE [LARGE SCALE GENOMIC DNA]</scope>
    <source>
        <strain evidence="5">NBRC 103191</strain>
    </source>
</reference>
<dbReference type="InterPro" id="IPR036873">
    <property type="entry name" value="Rhodanese-like_dom_sf"/>
</dbReference>
<dbReference type="CDD" id="cd00158">
    <property type="entry name" value="RHOD"/>
    <property type="match status" value="1"/>
</dbReference>
<keyword evidence="3" id="KW-0808">Transferase</keyword>
<name>A0A1G7AXQ2_9GAMM</name>
<dbReference type="PROSITE" id="PS50206">
    <property type="entry name" value="RHODANESE_3"/>
    <property type="match status" value="1"/>
</dbReference>
<dbReference type="Proteomes" id="UP001156645">
    <property type="component" value="Unassembled WGS sequence"/>
</dbReference>
<organism evidence="3 4">
    <name type="scientific">Psychrobacter pacificensis</name>
    <dbReference type="NCBI Taxonomy" id="112002"/>
    <lineage>
        <taxon>Bacteria</taxon>
        <taxon>Pseudomonadati</taxon>
        <taxon>Pseudomonadota</taxon>
        <taxon>Gammaproteobacteria</taxon>
        <taxon>Moraxellales</taxon>
        <taxon>Moraxellaceae</taxon>
        <taxon>Psychrobacter</taxon>
    </lineage>
</organism>
<reference evidence="2" key="4">
    <citation type="submission" date="2023-01" db="EMBL/GenBank/DDBJ databases">
        <title>Draft genome sequence of Psychrobacter pacificensis strain NBRC 103191.</title>
        <authorList>
            <person name="Sun Q."/>
            <person name="Mori K."/>
        </authorList>
    </citation>
    <scope>NUCLEOTIDE SEQUENCE</scope>
    <source>
        <strain evidence="2">NBRC 103191</strain>
    </source>
</reference>
<accession>A0A1G7AXQ2</accession>
<reference evidence="2" key="1">
    <citation type="journal article" date="2014" name="Int. J. Syst. Evol. Microbiol.">
        <title>Complete genome of a new Firmicutes species belonging to the dominant human colonic microbiota ('Ruminococcus bicirculans') reveals two chromosomes and a selective capacity to utilize plant glucans.</title>
        <authorList>
            <consortium name="NISC Comparative Sequencing Program"/>
            <person name="Wegmann U."/>
            <person name="Louis P."/>
            <person name="Goesmann A."/>
            <person name="Henrissat B."/>
            <person name="Duncan S.H."/>
            <person name="Flint H.J."/>
        </authorList>
    </citation>
    <scope>NUCLEOTIDE SEQUENCE</scope>
    <source>
        <strain evidence="2">NBRC 103191</strain>
    </source>
</reference>
<evidence type="ECO:0000259" key="1">
    <source>
        <dbReference type="PROSITE" id="PS50206"/>
    </source>
</evidence>
<dbReference type="Pfam" id="PF00581">
    <property type="entry name" value="Rhodanese"/>
    <property type="match status" value="1"/>
</dbReference>